<accession>A0A8R2B1L8</accession>
<dbReference type="Proteomes" id="UP000007819">
    <property type="component" value="Chromosome X"/>
</dbReference>
<dbReference type="OrthoDB" id="6612143at2759"/>
<evidence type="ECO:0000313" key="1">
    <source>
        <dbReference type="EnsemblMetazoa" id="XP_008180129.1"/>
    </source>
</evidence>
<dbReference type="KEGG" id="api:103308481"/>
<reference evidence="1" key="2">
    <citation type="submission" date="2022-06" db="UniProtKB">
        <authorList>
            <consortium name="EnsemblMetazoa"/>
        </authorList>
    </citation>
    <scope>IDENTIFICATION</scope>
</reference>
<dbReference type="GeneID" id="103308481"/>
<keyword evidence="2" id="KW-1185">Reference proteome</keyword>
<dbReference type="AlphaFoldDB" id="A0A8R2B1L8"/>
<name>A0A8R2B1L8_ACYPI</name>
<protein>
    <submittedName>
        <fullName evidence="1">Uncharacterized protein</fullName>
    </submittedName>
</protein>
<proteinExistence type="predicted"/>
<dbReference type="RefSeq" id="XP_008180129.1">
    <property type="nucleotide sequence ID" value="XM_008181907.1"/>
</dbReference>
<reference evidence="2" key="1">
    <citation type="submission" date="2010-06" db="EMBL/GenBank/DDBJ databases">
        <authorList>
            <person name="Jiang H."/>
            <person name="Abraham K."/>
            <person name="Ali S."/>
            <person name="Alsbrooks S.L."/>
            <person name="Anim B.N."/>
            <person name="Anosike U.S."/>
            <person name="Attaway T."/>
            <person name="Bandaranaike D.P."/>
            <person name="Battles P.K."/>
            <person name="Bell S.N."/>
            <person name="Bell A.V."/>
            <person name="Beltran B."/>
            <person name="Bickham C."/>
            <person name="Bustamante Y."/>
            <person name="Caleb T."/>
            <person name="Canada A."/>
            <person name="Cardenas V."/>
            <person name="Carter K."/>
            <person name="Chacko J."/>
            <person name="Chandrabose M.N."/>
            <person name="Chavez D."/>
            <person name="Chavez A."/>
            <person name="Chen L."/>
            <person name="Chu H.-S."/>
            <person name="Claassen K.J."/>
            <person name="Cockrell R."/>
            <person name="Collins M."/>
            <person name="Cooper J.A."/>
            <person name="Cree A."/>
            <person name="Curry S.M."/>
            <person name="Da Y."/>
            <person name="Dao M.D."/>
            <person name="Das B."/>
            <person name="Davila M.-L."/>
            <person name="Davy-Carroll L."/>
            <person name="Denson S."/>
            <person name="Dinh H."/>
            <person name="Ebong V.E."/>
            <person name="Edwards J.R."/>
            <person name="Egan A."/>
            <person name="El-Daye J."/>
            <person name="Escobedo L."/>
            <person name="Fernandez S."/>
            <person name="Fernando P.R."/>
            <person name="Flagg N."/>
            <person name="Forbes L.D."/>
            <person name="Fowler R.G."/>
            <person name="Fu Q."/>
            <person name="Gabisi R.A."/>
            <person name="Ganer J."/>
            <person name="Garbino Pronczuk A."/>
            <person name="Garcia R.M."/>
            <person name="Garner T."/>
            <person name="Garrett T.E."/>
            <person name="Gonzalez D.A."/>
            <person name="Hamid H."/>
            <person name="Hawkins E.S."/>
            <person name="Hirani K."/>
            <person name="Hogues M.E."/>
            <person name="Hollins B."/>
            <person name="Hsiao C.-H."/>
            <person name="Jabil R."/>
            <person name="James M.L."/>
            <person name="Jhangiani S.N."/>
            <person name="Johnson B."/>
            <person name="Johnson Q."/>
            <person name="Joshi V."/>
            <person name="Kalu J.B."/>
            <person name="Kam C."/>
            <person name="Kashfia A."/>
            <person name="Keebler J."/>
            <person name="Kisamo H."/>
            <person name="Kovar C.L."/>
            <person name="Lago L.A."/>
            <person name="Lai C.-Y."/>
            <person name="Laidlaw J."/>
            <person name="Lara F."/>
            <person name="Le T.-K."/>
            <person name="Lee S.L."/>
            <person name="Legall F.H."/>
            <person name="Lemon S.J."/>
            <person name="Lewis L.R."/>
            <person name="Li B."/>
            <person name="Liu Y."/>
            <person name="Liu Y.-S."/>
            <person name="Lopez J."/>
            <person name="Lozado R.J."/>
            <person name="Lu J."/>
            <person name="Madu R.C."/>
            <person name="Maheshwari M."/>
            <person name="Maheshwari R."/>
            <person name="Malloy K."/>
            <person name="Martinez E."/>
            <person name="Mathew T."/>
            <person name="Mercado I.C."/>
            <person name="Mercado C."/>
            <person name="Meyer B."/>
            <person name="Montgomery K."/>
            <person name="Morgan M.B."/>
            <person name="Munidasa M."/>
            <person name="Nazareth L.V."/>
            <person name="Nelson J."/>
            <person name="Ng B.M."/>
            <person name="Nguyen N.B."/>
            <person name="Nguyen P.Q."/>
            <person name="Nguyen T."/>
            <person name="Obregon M."/>
            <person name="Okwuonu G.O."/>
            <person name="Onwere C.G."/>
            <person name="Orozco G."/>
            <person name="Parra A."/>
            <person name="Patel S."/>
            <person name="Patil S."/>
            <person name="Perez A."/>
            <person name="Perez Y."/>
            <person name="Pham C."/>
            <person name="Primus E.L."/>
            <person name="Pu L.-L."/>
            <person name="Puazo M."/>
            <person name="Qin X."/>
            <person name="Quiroz J.B."/>
            <person name="Reese J."/>
            <person name="Richards S."/>
            <person name="Rives C.M."/>
            <person name="Robberts R."/>
            <person name="Ruiz S.J."/>
            <person name="Ruiz M.J."/>
            <person name="Santibanez J."/>
            <person name="Schneider B.W."/>
            <person name="Sisson I."/>
            <person name="Smith M."/>
            <person name="Sodergren E."/>
            <person name="Song X.-Z."/>
            <person name="Song B.B."/>
            <person name="Summersgill H."/>
            <person name="Thelus R."/>
            <person name="Thornton R.D."/>
            <person name="Trejos Z.Y."/>
            <person name="Usmani K."/>
            <person name="Vattathil S."/>
            <person name="Villasana D."/>
            <person name="Walker D.L."/>
            <person name="Wang S."/>
            <person name="Wang K."/>
            <person name="White C.S."/>
            <person name="Williams A.C."/>
            <person name="Williamson J."/>
            <person name="Wilson K."/>
            <person name="Woghiren I.O."/>
            <person name="Woodworth J.R."/>
            <person name="Worley K.C."/>
            <person name="Wright R.A."/>
            <person name="Wu W."/>
            <person name="Young L."/>
            <person name="Zhang L."/>
            <person name="Zhang J."/>
            <person name="Zhu Y."/>
            <person name="Muzny D.M."/>
            <person name="Weinstock G."/>
            <person name="Gibbs R.A."/>
        </authorList>
    </citation>
    <scope>NUCLEOTIDE SEQUENCE [LARGE SCALE GENOMIC DNA]</scope>
    <source>
        <strain evidence="2">LSR1</strain>
    </source>
</reference>
<dbReference type="EnsemblMetazoa" id="XM_008181907.1">
    <property type="protein sequence ID" value="XP_008180129.1"/>
    <property type="gene ID" value="LOC103308481"/>
</dbReference>
<evidence type="ECO:0000313" key="2">
    <source>
        <dbReference type="Proteomes" id="UP000007819"/>
    </source>
</evidence>
<sequence length="157" mass="17482">MTTRGLQLAHHKTEAVMLTKKWAYNPPQLSIGGIPIQLNKHLRYLGVILDSRLSFVKHAETVARKASTSAVALSRIMPNIRGPCQWKRRLLVSVVESQLLYDAPVWSEATSSTAKVRTISRRPQRVAALRTIRAYRTVSDEAAFVLSDIPPVDLIAA</sequence>
<organism evidence="1 2">
    <name type="scientific">Acyrthosiphon pisum</name>
    <name type="common">Pea aphid</name>
    <dbReference type="NCBI Taxonomy" id="7029"/>
    <lineage>
        <taxon>Eukaryota</taxon>
        <taxon>Metazoa</taxon>
        <taxon>Ecdysozoa</taxon>
        <taxon>Arthropoda</taxon>
        <taxon>Hexapoda</taxon>
        <taxon>Insecta</taxon>
        <taxon>Pterygota</taxon>
        <taxon>Neoptera</taxon>
        <taxon>Paraneoptera</taxon>
        <taxon>Hemiptera</taxon>
        <taxon>Sternorrhyncha</taxon>
        <taxon>Aphidomorpha</taxon>
        <taxon>Aphidoidea</taxon>
        <taxon>Aphididae</taxon>
        <taxon>Macrosiphini</taxon>
        <taxon>Acyrthosiphon</taxon>
    </lineage>
</organism>